<dbReference type="InterPro" id="IPR012944">
    <property type="entry name" value="SusD_RagB_dom"/>
</dbReference>
<evidence type="ECO:0000256" key="2">
    <source>
        <dbReference type="ARBA" id="ARBA00006275"/>
    </source>
</evidence>
<dbReference type="SUPFAM" id="SSF48452">
    <property type="entry name" value="TPR-like"/>
    <property type="match status" value="1"/>
</dbReference>
<dbReference type="Proteomes" id="UP001199816">
    <property type="component" value="Unassembled WGS sequence"/>
</dbReference>
<dbReference type="Pfam" id="PF07980">
    <property type="entry name" value="SusD_RagB"/>
    <property type="match status" value="1"/>
</dbReference>
<evidence type="ECO:0000259" key="7">
    <source>
        <dbReference type="Pfam" id="PF07980"/>
    </source>
</evidence>
<dbReference type="InterPro" id="IPR033985">
    <property type="entry name" value="SusD-like_N"/>
</dbReference>
<keyword evidence="3 6" id="KW-0732">Signal</keyword>
<keyword evidence="5" id="KW-0998">Cell outer membrane</keyword>
<evidence type="ECO:0000313" key="9">
    <source>
        <dbReference type="EMBL" id="MCD2424526.1"/>
    </source>
</evidence>
<feature type="domain" description="RagB/SusD" evidence="7">
    <location>
        <begin position="320"/>
        <end position="630"/>
    </location>
</feature>
<evidence type="ECO:0000313" key="10">
    <source>
        <dbReference type="Proteomes" id="UP001199816"/>
    </source>
</evidence>
<evidence type="ECO:0000259" key="8">
    <source>
        <dbReference type="Pfam" id="PF14322"/>
    </source>
</evidence>
<dbReference type="Gene3D" id="1.25.40.390">
    <property type="match status" value="1"/>
</dbReference>
<reference evidence="9 10" key="1">
    <citation type="submission" date="2021-11" db="EMBL/GenBank/DDBJ databases">
        <title>Genomic of Niabella pedocola.</title>
        <authorList>
            <person name="Wu T."/>
        </authorList>
    </citation>
    <scope>NUCLEOTIDE SEQUENCE [LARGE SCALE GENOMIC DNA]</scope>
    <source>
        <strain evidence="9 10">JCM 31011</strain>
    </source>
</reference>
<protein>
    <submittedName>
        <fullName evidence="9">RagB/SusD family nutrient uptake outer membrane protein</fullName>
    </submittedName>
</protein>
<organism evidence="9 10">
    <name type="scientific">Niabella pedocola</name>
    <dbReference type="NCBI Taxonomy" id="1752077"/>
    <lineage>
        <taxon>Bacteria</taxon>
        <taxon>Pseudomonadati</taxon>
        <taxon>Bacteroidota</taxon>
        <taxon>Chitinophagia</taxon>
        <taxon>Chitinophagales</taxon>
        <taxon>Chitinophagaceae</taxon>
        <taxon>Niabella</taxon>
    </lineage>
</organism>
<dbReference type="RefSeq" id="WP_231006647.1">
    <property type="nucleotide sequence ID" value="NZ_JAJNEC010000005.1"/>
</dbReference>
<evidence type="ECO:0000256" key="5">
    <source>
        <dbReference type="ARBA" id="ARBA00023237"/>
    </source>
</evidence>
<comment type="similarity">
    <text evidence="2">Belongs to the SusD family.</text>
</comment>
<comment type="subcellular location">
    <subcellularLocation>
        <location evidence="1">Cell outer membrane</location>
    </subcellularLocation>
</comment>
<feature type="chain" id="PRO_5045837553" evidence="6">
    <location>
        <begin position="24"/>
        <end position="630"/>
    </location>
</feature>
<dbReference type="InterPro" id="IPR011990">
    <property type="entry name" value="TPR-like_helical_dom_sf"/>
</dbReference>
<evidence type="ECO:0000256" key="1">
    <source>
        <dbReference type="ARBA" id="ARBA00004442"/>
    </source>
</evidence>
<sequence length="630" mass="70385">MKTYTYRPFLILMVISCAVISCSKEFLNIDPTGQVPEETAWQDPALAQAFVTGIYSGGTGVYGLGVGGFDEQMLASLTDEATFTHTGRNINTVMEGSASPSGVGWIPESYSWKNLYDNIRAANLTLEKLAAPKIDTVLANRLKGEAHFLRAYFYHQLLRYYGGVPIITQVYDLNQDYNVPRNNFEACVNFITADCDSAIWLMNTSTMDKGRASVRAALALKSRVLLYAASDLNYLPLAKTKLPELASHPKPELFGYAGGDRKARWTAAKAAAKAVMDLGGGYKLSLGAPVSATEGKTNYMSIAMSGYSKALGMDANAGSEVIFGRYYNLNVNTGAGVSINLYNGPNGYHNWAGNTPIGLLADDYEMADGTPFSWSNPAQKAKPYVGRDPRFYATILYDGAPWKPRDLISGNVDPANQIQTGQYDLVVGGKKITFNGLDTRSSAIEDWNGSRTGYYMRKFTDPDPKIVDANTKQLVPWPFFRYTEAVFNYIEACIELGEEAEARLWLNRIRFRSGMPAVTDAGAALKNRYRNEKRIEMVFEEQRYFDVRRWMIPQETLGRKLTFINVVGTFQSGKQLADIYRHDETIYNYTYTPVVNEAHENRKWVNKMYYAPINRDEMNKNTALVQNPGY</sequence>
<accession>A0ABS8PTX5</accession>
<gene>
    <name evidence="9" type="ORF">LQ567_17230</name>
</gene>
<dbReference type="EMBL" id="JAJNEC010000005">
    <property type="protein sequence ID" value="MCD2424526.1"/>
    <property type="molecule type" value="Genomic_DNA"/>
</dbReference>
<evidence type="ECO:0000256" key="6">
    <source>
        <dbReference type="SAM" id="SignalP"/>
    </source>
</evidence>
<keyword evidence="4" id="KW-0472">Membrane</keyword>
<evidence type="ECO:0000256" key="3">
    <source>
        <dbReference type="ARBA" id="ARBA00022729"/>
    </source>
</evidence>
<keyword evidence="10" id="KW-1185">Reference proteome</keyword>
<feature type="signal peptide" evidence="6">
    <location>
        <begin position="1"/>
        <end position="23"/>
    </location>
</feature>
<comment type="caution">
    <text evidence="9">The sequence shown here is derived from an EMBL/GenBank/DDBJ whole genome shotgun (WGS) entry which is preliminary data.</text>
</comment>
<evidence type="ECO:0000256" key="4">
    <source>
        <dbReference type="ARBA" id="ARBA00023136"/>
    </source>
</evidence>
<proteinExistence type="inferred from homology"/>
<name>A0ABS8PTX5_9BACT</name>
<dbReference type="PROSITE" id="PS51257">
    <property type="entry name" value="PROKAR_LIPOPROTEIN"/>
    <property type="match status" value="1"/>
</dbReference>
<dbReference type="Pfam" id="PF14322">
    <property type="entry name" value="SusD-like_3"/>
    <property type="match status" value="1"/>
</dbReference>
<feature type="domain" description="SusD-like N-terminal" evidence="8">
    <location>
        <begin position="110"/>
        <end position="226"/>
    </location>
</feature>